<dbReference type="CDD" id="cd02947">
    <property type="entry name" value="TRX_family"/>
    <property type="match status" value="1"/>
</dbReference>
<evidence type="ECO:0000256" key="2">
    <source>
        <dbReference type="ARBA" id="ARBA00022982"/>
    </source>
</evidence>
<protein>
    <submittedName>
        <fullName evidence="6">Thioredoxin</fullName>
    </submittedName>
</protein>
<dbReference type="PANTHER" id="PTHR45663:SF11">
    <property type="entry name" value="GEO12009P1"/>
    <property type="match status" value="1"/>
</dbReference>
<dbReference type="Pfam" id="PF00085">
    <property type="entry name" value="Thioredoxin"/>
    <property type="match status" value="1"/>
</dbReference>
<dbReference type="EMBL" id="JMCC02000016">
    <property type="protein sequence ID" value="KIG17954.1"/>
    <property type="molecule type" value="Genomic_DNA"/>
</dbReference>
<evidence type="ECO:0000259" key="5">
    <source>
        <dbReference type="PROSITE" id="PS51352"/>
    </source>
</evidence>
<dbReference type="InterPro" id="IPR013766">
    <property type="entry name" value="Thioredoxin_domain"/>
</dbReference>
<keyword evidence="3" id="KW-1015">Disulfide bond</keyword>
<gene>
    <name evidence="6" type="ORF">DB30_02169</name>
</gene>
<name>A0A0C1ZKC7_9BACT</name>
<feature type="domain" description="Thioredoxin" evidence="5">
    <location>
        <begin position="1"/>
        <end position="116"/>
    </location>
</feature>
<comment type="caution">
    <text evidence="6">The sequence shown here is derived from an EMBL/GenBank/DDBJ whole genome shotgun (WGS) entry which is preliminary data.</text>
</comment>
<dbReference type="RefSeq" id="WP_052547535.1">
    <property type="nucleotide sequence ID" value="NZ_JMCC02000016.1"/>
</dbReference>
<evidence type="ECO:0000313" key="6">
    <source>
        <dbReference type="EMBL" id="KIG17954.1"/>
    </source>
</evidence>
<evidence type="ECO:0000256" key="4">
    <source>
        <dbReference type="ARBA" id="ARBA00023284"/>
    </source>
</evidence>
<evidence type="ECO:0000313" key="7">
    <source>
        <dbReference type="Proteomes" id="UP000031599"/>
    </source>
</evidence>
<dbReference type="GO" id="GO:0015035">
    <property type="term" value="F:protein-disulfide reductase activity"/>
    <property type="evidence" value="ECO:0007669"/>
    <property type="project" value="TreeGrafter"/>
</dbReference>
<evidence type="ECO:0000256" key="3">
    <source>
        <dbReference type="ARBA" id="ARBA00023157"/>
    </source>
</evidence>
<reference evidence="6 7" key="1">
    <citation type="submission" date="2014-12" db="EMBL/GenBank/DDBJ databases">
        <title>Genome assembly of Enhygromyxa salina DSM 15201.</title>
        <authorList>
            <person name="Sharma G."/>
            <person name="Subramanian S."/>
        </authorList>
    </citation>
    <scope>NUCLEOTIDE SEQUENCE [LARGE SCALE GENOMIC DNA]</scope>
    <source>
        <strain evidence="6 7">DSM 15201</strain>
    </source>
</reference>
<sequence>MGEAASDKPYEDLDAEEQVEAIMSDEGGAAIIDFWSPTCGPCMAMANDFTAVAGQFDSDEVRFCKVNTATHGFLAAPFRIQSVPTILFVLDGEVVDAVVGRMDAKRLGSRAEWLLNKKRRRSKGLLGRLFG</sequence>
<dbReference type="PROSITE" id="PS00194">
    <property type="entry name" value="THIOREDOXIN_1"/>
    <property type="match status" value="1"/>
</dbReference>
<organism evidence="6 7">
    <name type="scientific">Enhygromyxa salina</name>
    <dbReference type="NCBI Taxonomy" id="215803"/>
    <lineage>
        <taxon>Bacteria</taxon>
        <taxon>Pseudomonadati</taxon>
        <taxon>Myxococcota</taxon>
        <taxon>Polyangia</taxon>
        <taxon>Nannocystales</taxon>
        <taxon>Nannocystaceae</taxon>
        <taxon>Enhygromyxa</taxon>
    </lineage>
</organism>
<keyword evidence="1" id="KW-0813">Transport</keyword>
<dbReference type="PROSITE" id="PS51352">
    <property type="entry name" value="THIOREDOXIN_2"/>
    <property type="match status" value="1"/>
</dbReference>
<keyword evidence="2" id="KW-0249">Electron transport</keyword>
<dbReference type="PANTHER" id="PTHR45663">
    <property type="entry name" value="GEO12009P1"/>
    <property type="match status" value="1"/>
</dbReference>
<evidence type="ECO:0000256" key="1">
    <source>
        <dbReference type="ARBA" id="ARBA00022448"/>
    </source>
</evidence>
<accession>A0A0C1ZKC7</accession>
<dbReference type="SUPFAM" id="SSF52833">
    <property type="entry name" value="Thioredoxin-like"/>
    <property type="match status" value="1"/>
</dbReference>
<dbReference type="GO" id="GO:0005737">
    <property type="term" value="C:cytoplasm"/>
    <property type="evidence" value="ECO:0007669"/>
    <property type="project" value="TreeGrafter"/>
</dbReference>
<dbReference type="Proteomes" id="UP000031599">
    <property type="component" value="Unassembled WGS sequence"/>
</dbReference>
<keyword evidence="4" id="KW-0676">Redox-active center</keyword>
<proteinExistence type="predicted"/>
<dbReference type="InterPro" id="IPR017937">
    <property type="entry name" value="Thioredoxin_CS"/>
</dbReference>
<dbReference type="Gene3D" id="3.40.30.10">
    <property type="entry name" value="Glutaredoxin"/>
    <property type="match status" value="1"/>
</dbReference>
<dbReference type="AlphaFoldDB" id="A0A0C1ZKC7"/>
<dbReference type="InterPro" id="IPR036249">
    <property type="entry name" value="Thioredoxin-like_sf"/>
</dbReference>